<dbReference type="Proteomes" id="UP001485459">
    <property type="component" value="Chromosome"/>
</dbReference>
<dbReference type="InterPro" id="IPR000836">
    <property type="entry name" value="PRTase_dom"/>
</dbReference>
<accession>A0ABZ2YJK5</accession>
<reference evidence="3" key="1">
    <citation type="submission" date="2024-03" db="EMBL/GenBank/DDBJ databases">
        <title>Chitinophaga horti sp. nov., isolated from garden soil.</title>
        <authorList>
            <person name="Lee D.S."/>
            <person name="Han D.M."/>
            <person name="Baek J.H."/>
            <person name="Choi D.G."/>
            <person name="Jeon J.H."/>
            <person name="Jeon C.O."/>
        </authorList>
    </citation>
    <scope>NUCLEOTIDE SEQUENCE [LARGE SCALE GENOMIC DNA]</scope>
    <source>
        <strain evidence="3">GPA1</strain>
    </source>
</reference>
<evidence type="ECO:0000313" key="2">
    <source>
        <dbReference type="EMBL" id="WZN39169.1"/>
    </source>
</evidence>
<name>A0ABZ2YJK5_9BACT</name>
<dbReference type="EMBL" id="CP149822">
    <property type="protein sequence ID" value="WZN39169.1"/>
    <property type="molecule type" value="Genomic_DNA"/>
</dbReference>
<keyword evidence="3" id="KW-1185">Reference proteome</keyword>
<protein>
    <submittedName>
        <fullName evidence="2">ComF family protein</fullName>
    </submittedName>
</protein>
<sequence length="228" mass="24646">MLHALLHLLYPHACELCGRDLSTSERLLCVRCSLRLPASGFHAIRGNPVEKALTGRLPLAFASAGYVFGRQSGLQALIHLFKYGGRRDVAVHLGRQLGLQLREHRVEAWSGLLPVPLHPSRLRTRGYNQAEALAEGMASVPGMPNMVKGLVRKEAAGSSQTKRSRVDRWNNVAAGYSWKGALPVAGSHLLLIDDVLTTGATIEACGRAVLEAAPETKLSVCCLAWAGR</sequence>
<dbReference type="SUPFAM" id="SSF53271">
    <property type="entry name" value="PRTase-like"/>
    <property type="match status" value="1"/>
</dbReference>
<proteinExistence type="inferred from homology"/>
<dbReference type="InterPro" id="IPR051910">
    <property type="entry name" value="ComF/GntX_DNA_util-trans"/>
</dbReference>
<comment type="similarity">
    <text evidence="1">Belongs to the ComF/GntX family.</text>
</comment>
<dbReference type="Gene3D" id="3.40.50.2020">
    <property type="match status" value="1"/>
</dbReference>
<gene>
    <name evidence="2" type="ORF">WJU16_14285</name>
</gene>
<dbReference type="InterPro" id="IPR029057">
    <property type="entry name" value="PRTase-like"/>
</dbReference>
<evidence type="ECO:0000256" key="1">
    <source>
        <dbReference type="ARBA" id="ARBA00008007"/>
    </source>
</evidence>
<dbReference type="PANTHER" id="PTHR47505">
    <property type="entry name" value="DNA UTILIZATION PROTEIN YHGH"/>
    <property type="match status" value="1"/>
</dbReference>
<dbReference type="CDD" id="cd06223">
    <property type="entry name" value="PRTases_typeI"/>
    <property type="match status" value="1"/>
</dbReference>
<dbReference type="RefSeq" id="WP_341834166.1">
    <property type="nucleotide sequence ID" value="NZ_CP149822.1"/>
</dbReference>
<dbReference type="PANTHER" id="PTHR47505:SF1">
    <property type="entry name" value="DNA UTILIZATION PROTEIN YHGH"/>
    <property type="match status" value="1"/>
</dbReference>
<organism evidence="2 3">
    <name type="scientific">Chitinophaga pollutisoli</name>
    <dbReference type="NCBI Taxonomy" id="3133966"/>
    <lineage>
        <taxon>Bacteria</taxon>
        <taxon>Pseudomonadati</taxon>
        <taxon>Bacteroidota</taxon>
        <taxon>Chitinophagia</taxon>
        <taxon>Chitinophagales</taxon>
        <taxon>Chitinophagaceae</taxon>
        <taxon>Chitinophaga</taxon>
    </lineage>
</organism>
<evidence type="ECO:0000313" key="3">
    <source>
        <dbReference type="Proteomes" id="UP001485459"/>
    </source>
</evidence>